<proteinExistence type="predicted"/>
<evidence type="ECO:0000256" key="1">
    <source>
        <dbReference type="ARBA" id="ARBA00022553"/>
    </source>
</evidence>
<dbReference type="InterPro" id="IPR058245">
    <property type="entry name" value="NreC/VraR/RcsB-like_REC"/>
</dbReference>
<name>A0A7C0Y8G0_9BACT</name>
<dbReference type="PROSITE" id="PS50043">
    <property type="entry name" value="HTH_LUXR_2"/>
    <property type="match status" value="1"/>
</dbReference>
<sequence>MDSVRVFIVDDHSLFREGLKRILADEGGGRFQVVGEAAKGGEAVQKVKEIKPDLVLVDVALPDLDGFQVCSLIKEFLPETKVVMLTMYGKKEFHEQARDAGASAYVMKDEDISSLLETLSRVAQGEELLARGGRRRRRGGYLSPREKEVLKLIAMGYTGKEI</sequence>
<dbReference type="AlphaFoldDB" id="A0A7C0Y8G0"/>
<evidence type="ECO:0000259" key="3">
    <source>
        <dbReference type="PROSITE" id="PS50043"/>
    </source>
</evidence>
<dbReference type="InterPro" id="IPR011006">
    <property type="entry name" value="CheY-like_superfamily"/>
</dbReference>
<evidence type="ECO:0000259" key="4">
    <source>
        <dbReference type="PROSITE" id="PS50110"/>
    </source>
</evidence>
<keyword evidence="1 2" id="KW-0597">Phosphoprotein</keyword>
<dbReference type="PANTHER" id="PTHR45566:SF2">
    <property type="entry name" value="NARL SUBFAMILY"/>
    <property type="match status" value="1"/>
</dbReference>
<gene>
    <name evidence="5" type="ORF">ENF32_04990</name>
</gene>
<evidence type="ECO:0000313" key="5">
    <source>
        <dbReference type="EMBL" id="HDD53405.1"/>
    </source>
</evidence>
<dbReference type="GO" id="GO:0000160">
    <property type="term" value="P:phosphorelay signal transduction system"/>
    <property type="evidence" value="ECO:0007669"/>
    <property type="project" value="InterPro"/>
</dbReference>
<dbReference type="PROSITE" id="PS50110">
    <property type="entry name" value="RESPONSE_REGULATORY"/>
    <property type="match status" value="1"/>
</dbReference>
<comment type="caution">
    <text evidence="5">The sequence shown here is derived from an EMBL/GenBank/DDBJ whole genome shotgun (WGS) entry which is preliminary data.</text>
</comment>
<dbReference type="PANTHER" id="PTHR45566">
    <property type="entry name" value="HTH-TYPE TRANSCRIPTIONAL REGULATOR YHJB-RELATED"/>
    <property type="match status" value="1"/>
</dbReference>
<dbReference type="InterPro" id="IPR000792">
    <property type="entry name" value="Tscrpt_reg_LuxR_C"/>
</dbReference>
<dbReference type="SMART" id="SM00448">
    <property type="entry name" value="REC"/>
    <property type="match status" value="1"/>
</dbReference>
<accession>A0A7C0Y8G0</accession>
<feature type="modified residue" description="4-aspartylphosphate" evidence="2">
    <location>
        <position position="58"/>
    </location>
</feature>
<dbReference type="Proteomes" id="UP000885690">
    <property type="component" value="Unassembled WGS sequence"/>
</dbReference>
<dbReference type="EMBL" id="DQWS01000185">
    <property type="protein sequence ID" value="HDD53405.1"/>
    <property type="molecule type" value="Genomic_DNA"/>
</dbReference>
<reference evidence="5" key="1">
    <citation type="journal article" date="2020" name="mSystems">
        <title>Genome- and Community-Level Interaction Insights into Carbon Utilization and Element Cycling Functions of Hydrothermarchaeota in Hydrothermal Sediment.</title>
        <authorList>
            <person name="Zhou Z."/>
            <person name="Liu Y."/>
            <person name="Xu W."/>
            <person name="Pan J."/>
            <person name="Luo Z.H."/>
            <person name="Li M."/>
        </authorList>
    </citation>
    <scope>NUCLEOTIDE SEQUENCE [LARGE SCALE GENOMIC DNA]</scope>
    <source>
        <strain evidence="5">HyVt-115</strain>
    </source>
</reference>
<dbReference type="Gene3D" id="3.40.50.2300">
    <property type="match status" value="1"/>
</dbReference>
<feature type="non-terminal residue" evidence="5">
    <location>
        <position position="162"/>
    </location>
</feature>
<dbReference type="GO" id="GO:0006355">
    <property type="term" value="P:regulation of DNA-templated transcription"/>
    <property type="evidence" value="ECO:0007669"/>
    <property type="project" value="InterPro"/>
</dbReference>
<feature type="domain" description="Response regulatory" evidence="4">
    <location>
        <begin position="5"/>
        <end position="123"/>
    </location>
</feature>
<evidence type="ECO:0000256" key="2">
    <source>
        <dbReference type="PROSITE-ProRule" id="PRU00169"/>
    </source>
</evidence>
<protein>
    <submittedName>
        <fullName evidence="5">Response regulator transcription factor</fullName>
    </submittedName>
</protein>
<dbReference type="Pfam" id="PF00072">
    <property type="entry name" value="Response_reg"/>
    <property type="match status" value="1"/>
</dbReference>
<dbReference type="SUPFAM" id="SSF52172">
    <property type="entry name" value="CheY-like"/>
    <property type="match status" value="1"/>
</dbReference>
<organism evidence="5">
    <name type="scientific">Thermosulfidibacter takaii</name>
    <dbReference type="NCBI Taxonomy" id="412593"/>
    <lineage>
        <taxon>Bacteria</taxon>
        <taxon>Pseudomonadati</taxon>
        <taxon>Thermosulfidibacterota</taxon>
        <taxon>Thermosulfidibacteria</taxon>
        <taxon>Thermosulfidibacterales</taxon>
        <taxon>Thermosulfidibacteraceae</taxon>
    </lineage>
</organism>
<feature type="domain" description="HTH luxR-type" evidence="3">
    <location>
        <begin position="135"/>
        <end position="162"/>
    </location>
</feature>
<dbReference type="InterPro" id="IPR001789">
    <property type="entry name" value="Sig_transdc_resp-reg_receiver"/>
</dbReference>
<dbReference type="InterPro" id="IPR051015">
    <property type="entry name" value="EvgA-like"/>
</dbReference>
<dbReference type="CDD" id="cd17535">
    <property type="entry name" value="REC_NarL-like"/>
    <property type="match status" value="1"/>
</dbReference>